<sequence>MCTRNMTGLPSCNFDKSDCNYESHSNTSLKWLRGMESTGGPFKSDWQPPNKPNGSYMYVNFSDPHVPINASALFSAQLPLEPTLSICIEFHYATTGDHNQDIKVYTQNQSAHSSRSTDILIGEIKNANTDGQWCTANLYACIKDKRYIAFESFKTSTNGSVAIDYINITRSNRKCDDSFLSHQTVNVCPTMTTQAPSSTTLQTVTCETIGTHGAYTDEMCTRNMTGLPSCNFDKSDCNYESHSNTSLKWLRGMESTGGPFKSDWQPPNKPNGSYMYLNFSDPHVPINASALLSTQLPAEPRLSICIEFHYATTGAYGQTIQVYGQTDGSRPTNELLGEIKNANTSGHWCTANIYTCIGNKNFILFESFKTSSDSAVGIDYIKITRSNRKCDESTSSSRVVTLIPPTSTPNKAVTDKVSTTGLTSATTAKPSTTITIPSTTRTTPSNTTKTKTTSSTTTTTKPTPPPTTHIKPTPPTTTTTKPTPATTITTKPTPPTTTTTKHTPTTTATTKTTPPTTTTIKPTPPTTTTTKPTPPTTTTIKPTTPTTTTTKTMPPTTTTTKPTTPTTTTTKTTPPTTTTTKPTTPTTTTTKTMPPTTTTTKPTTPTTTTTKTTPPTTTTTKTMPPTTTTTKTTPLTTTTTKTMPPTTTTTKTTPLTTTTTKTMPPTTTATKTTPLTTTTTKTMPPTTTTTKTTPPTTTTTKTTPPAPTTTKTTSSGTTITKTTPPLTITTKTTPSTTTASKSTPSPTTATKTTSSPITTTKNTPSTSTTKSSITTASPSKNTTTPLTTTRAIKSSSTTVNPSTTTTEPLPSQSSPVTGNLSEATTESKPTNAPSTTNASSSQSILAPITTSLPATTGVKATTSLSRNASLEIPTPSMSTNVTTAETRLTSPTMVTTNLTLPTTHPSTSPRPMTTIRPTTGLKTTDTNKGKTDSQVSKGLSTTKTVVIAVFSTIAGILVIVALVLFFLRRQRSKATKIRTYITDDEVVVDGTAIKHASYPMSMLENTN</sequence>
<dbReference type="Gene3D" id="2.60.120.200">
    <property type="match status" value="2"/>
</dbReference>
<feature type="compositionally biased region" description="Low complexity" evidence="1">
    <location>
        <begin position="896"/>
        <end position="914"/>
    </location>
</feature>
<feature type="domain" description="MAM" evidence="3">
    <location>
        <begin position="10"/>
        <end position="177"/>
    </location>
</feature>
<dbReference type="SMART" id="SM00137">
    <property type="entry name" value="MAM"/>
    <property type="match status" value="2"/>
</dbReference>
<feature type="transmembrane region" description="Helical" evidence="2">
    <location>
        <begin position="945"/>
        <end position="967"/>
    </location>
</feature>
<evidence type="ECO:0000313" key="4">
    <source>
        <dbReference type="EMBL" id="KAK0057957.1"/>
    </source>
</evidence>
<feature type="compositionally biased region" description="Low complexity" evidence="1">
    <location>
        <begin position="476"/>
        <end position="806"/>
    </location>
</feature>
<gene>
    <name evidence="4" type="ORF">Bpfe_012610</name>
</gene>
<organism evidence="4 5">
    <name type="scientific">Biomphalaria pfeifferi</name>
    <name type="common">Bloodfluke planorb</name>
    <name type="synonym">Freshwater snail</name>
    <dbReference type="NCBI Taxonomy" id="112525"/>
    <lineage>
        <taxon>Eukaryota</taxon>
        <taxon>Metazoa</taxon>
        <taxon>Spiralia</taxon>
        <taxon>Lophotrochozoa</taxon>
        <taxon>Mollusca</taxon>
        <taxon>Gastropoda</taxon>
        <taxon>Heterobranchia</taxon>
        <taxon>Euthyneura</taxon>
        <taxon>Panpulmonata</taxon>
        <taxon>Hygrophila</taxon>
        <taxon>Lymnaeoidea</taxon>
        <taxon>Planorbidae</taxon>
        <taxon>Biomphalaria</taxon>
    </lineage>
</organism>
<protein>
    <submittedName>
        <fullName evidence="4">Cell wall protein DAN4</fullName>
    </submittedName>
</protein>
<dbReference type="InterPro" id="IPR000998">
    <property type="entry name" value="MAM_dom"/>
</dbReference>
<reference evidence="4" key="2">
    <citation type="submission" date="2023-04" db="EMBL/GenBank/DDBJ databases">
        <authorList>
            <person name="Bu L."/>
            <person name="Lu L."/>
            <person name="Laidemitt M.R."/>
            <person name="Zhang S.M."/>
            <person name="Mutuku M."/>
            <person name="Mkoji G."/>
            <person name="Steinauer M."/>
            <person name="Loker E.S."/>
        </authorList>
    </citation>
    <scope>NUCLEOTIDE SEQUENCE</scope>
    <source>
        <strain evidence="4">KasaAsao</strain>
        <tissue evidence="4">Whole Snail</tissue>
    </source>
</reference>
<dbReference type="AlphaFoldDB" id="A0AAD8BNJ8"/>
<feature type="compositionally biased region" description="Polar residues" evidence="1">
    <location>
        <begin position="807"/>
        <end position="828"/>
    </location>
</feature>
<feature type="region of interest" description="Disordered" evidence="1">
    <location>
        <begin position="896"/>
        <end position="935"/>
    </location>
</feature>
<evidence type="ECO:0000259" key="3">
    <source>
        <dbReference type="PROSITE" id="PS50060"/>
    </source>
</evidence>
<proteinExistence type="predicted"/>
<keyword evidence="2" id="KW-0472">Membrane</keyword>
<keyword evidence="2" id="KW-0812">Transmembrane</keyword>
<dbReference type="Proteomes" id="UP001233172">
    <property type="component" value="Unassembled WGS sequence"/>
</dbReference>
<keyword evidence="2" id="KW-1133">Transmembrane helix</keyword>
<dbReference type="GO" id="GO:0016020">
    <property type="term" value="C:membrane"/>
    <property type="evidence" value="ECO:0007669"/>
    <property type="project" value="InterPro"/>
</dbReference>
<dbReference type="InterPro" id="IPR013320">
    <property type="entry name" value="ConA-like_dom_sf"/>
</dbReference>
<feature type="compositionally biased region" description="Low complexity" evidence="1">
    <location>
        <begin position="829"/>
        <end position="841"/>
    </location>
</feature>
<name>A0AAD8BNJ8_BIOPF</name>
<dbReference type="SUPFAM" id="SSF49899">
    <property type="entry name" value="Concanavalin A-like lectins/glucanases"/>
    <property type="match status" value="2"/>
</dbReference>
<feature type="compositionally biased region" description="Pro residues" evidence="1">
    <location>
        <begin position="462"/>
        <end position="475"/>
    </location>
</feature>
<feature type="domain" description="MAM" evidence="3">
    <location>
        <begin position="228"/>
        <end position="392"/>
    </location>
</feature>
<feature type="compositionally biased region" description="Low complexity" evidence="1">
    <location>
        <begin position="423"/>
        <end position="461"/>
    </location>
</feature>
<dbReference type="PROSITE" id="PS50060">
    <property type="entry name" value="MAM_2"/>
    <property type="match status" value="2"/>
</dbReference>
<evidence type="ECO:0000256" key="2">
    <source>
        <dbReference type="SAM" id="Phobius"/>
    </source>
</evidence>
<feature type="region of interest" description="Disordered" evidence="1">
    <location>
        <begin position="423"/>
        <end position="844"/>
    </location>
</feature>
<dbReference type="EMBL" id="JASAOG010000051">
    <property type="protein sequence ID" value="KAK0057957.1"/>
    <property type="molecule type" value="Genomic_DNA"/>
</dbReference>
<keyword evidence="5" id="KW-1185">Reference proteome</keyword>
<reference evidence="4" key="1">
    <citation type="journal article" date="2023" name="PLoS Negl. Trop. Dis.">
        <title>A genome sequence for Biomphalaria pfeifferi, the major vector snail for the human-infecting parasite Schistosoma mansoni.</title>
        <authorList>
            <person name="Bu L."/>
            <person name="Lu L."/>
            <person name="Laidemitt M.R."/>
            <person name="Zhang S.M."/>
            <person name="Mutuku M."/>
            <person name="Mkoji G."/>
            <person name="Steinauer M."/>
            <person name="Loker E.S."/>
        </authorList>
    </citation>
    <scope>NUCLEOTIDE SEQUENCE</scope>
    <source>
        <strain evidence="4">KasaAsao</strain>
    </source>
</reference>
<comment type="caution">
    <text evidence="4">The sequence shown here is derived from an EMBL/GenBank/DDBJ whole genome shotgun (WGS) entry which is preliminary data.</text>
</comment>
<evidence type="ECO:0000313" key="5">
    <source>
        <dbReference type="Proteomes" id="UP001233172"/>
    </source>
</evidence>
<dbReference type="Pfam" id="PF00629">
    <property type="entry name" value="MAM"/>
    <property type="match status" value="2"/>
</dbReference>
<evidence type="ECO:0000256" key="1">
    <source>
        <dbReference type="SAM" id="MobiDB-lite"/>
    </source>
</evidence>
<dbReference type="PRINTS" id="PR01217">
    <property type="entry name" value="PRICHEXTENSN"/>
</dbReference>
<feature type="compositionally biased region" description="Polar residues" evidence="1">
    <location>
        <begin position="915"/>
        <end position="924"/>
    </location>
</feature>
<accession>A0AAD8BNJ8</accession>